<gene>
    <name evidence="1" type="ORF">FYJ63_10185</name>
</gene>
<dbReference type="EMBL" id="VUMY01000023">
    <property type="protein sequence ID" value="MST50584.1"/>
    <property type="molecule type" value="Genomic_DNA"/>
</dbReference>
<dbReference type="Pfam" id="PF14359">
    <property type="entry name" value="DUF4406"/>
    <property type="match status" value="1"/>
</dbReference>
<proteinExistence type="predicted"/>
<dbReference type="RefSeq" id="WP_154546401.1">
    <property type="nucleotide sequence ID" value="NZ_VUMY01000023.1"/>
</dbReference>
<keyword evidence="2" id="KW-1185">Reference proteome</keyword>
<dbReference type="AlphaFoldDB" id="A0A7K0K560"/>
<accession>A0A7K0K560</accession>
<reference evidence="1 2" key="1">
    <citation type="submission" date="2019-08" db="EMBL/GenBank/DDBJ databases">
        <title>In-depth cultivation of the pig gut microbiome towards novel bacterial diversity and tailored functional studies.</title>
        <authorList>
            <person name="Wylensek D."/>
            <person name="Hitch T.C.A."/>
            <person name="Clavel T."/>
        </authorList>
    </citation>
    <scope>NUCLEOTIDE SEQUENCE [LARGE SCALE GENOMIC DNA]</scope>
    <source>
        <strain evidence="1 2">RF-GAM-744-WT-7</strain>
    </source>
</reference>
<organism evidence="1 2">
    <name type="scientific">Mobiluncus porci</name>
    <dbReference type="NCBI Taxonomy" id="2652278"/>
    <lineage>
        <taxon>Bacteria</taxon>
        <taxon>Bacillati</taxon>
        <taxon>Actinomycetota</taxon>
        <taxon>Actinomycetes</taxon>
        <taxon>Actinomycetales</taxon>
        <taxon>Actinomycetaceae</taxon>
        <taxon>Mobiluncus</taxon>
    </lineage>
</organism>
<protein>
    <submittedName>
        <fullName evidence="1">DUF4406 domain-containing protein</fullName>
    </submittedName>
</protein>
<evidence type="ECO:0000313" key="1">
    <source>
        <dbReference type="EMBL" id="MST50584.1"/>
    </source>
</evidence>
<comment type="caution">
    <text evidence="1">The sequence shown here is derived from an EMBL/GenBank/DDBJ whole genome shotgun (WGS) entry which is preliminary data.</text>
</comment>
<dbReference type="Proteomes" id="UP000442535">
    <property type="component" value="Unassembled WGS sequence"/>
</dbReference>
<dbReference type="InterPro" id="IPR025518">
    <property type="entry name" value="DUF4406"/>
</dbReference>
<name>A0A7K0K560_9ACTO</name>
<dbReference type="Gene3D" id="3.40.50.450">
    <property type="match status" value="1"/>
</dbReference>
<sequence>MKIYISGPMTGHPDHNRAGFETAATRIREAGHEPLNPWRADLAHADPPLTWYECMMESLTLLGEAEAIMLLPGAEHSPGSRIEQAMAQRMRLTHFELTDHAPQEETSR</sequence>
<dbReference type="SUPFAM" id="SSF52309">
    <property type="entry name" value="N-(deoxy)ribosyltransferase-like"/>
    <property type="match status" value="1"/>
</dbReference>
<evidence type="ECO:0000313" key="2">
    <source>
        <dbReference type="Proteomes" id="UP000442535"/>
    </source>
</evidence>